<dbReference type="GO" id="GO:0007020">
    <property type="term" value="P:microtubule nucleation"/>
    <property type="evidence" value="ECO:0007669"/>
    <property type="project" value="InterPro"/>
</dbReference>
<feature type="region of interest" description="Disordered" evidence="6">
    <location>
        <begin position="1207"/>
        <end position="1229"/>
    </location>
</feature>
<evidence type="ECO:0000259" key="7">
    <source>
        <dbReference type="Pfam" id="PF04130"/>
    </source>
</evidence>
<feature type="region of interest" description="Disordered" evidence="6">
    <location>
        <begin position="990"/>
        <end position="1017"/>
    </location>
</feature>
<dbReference type="GO" id="GO:0031122">
    <property type="term" value="P:cytoplasmic microtubule organization"/>
    <property type="evidence" value="ECO:0007669"/>
    <property type="project" value="TreeGrafter"/>
</dbReference>
<keyword evidence="3" id="KW-0963">Cytoplasm</keyword>
<keyword evidence="9" id="KW-1185">Reference proteome</keyword>
<evidence type="ECO:0000256" key="1">
    <source>
        <dbReference type="ARBA" id="ARBA00004245"/>
    </source>
</evidence>
<dbReference type="GO" id="GO:0000922">
    <property type="term" value="C:spindle pole"/>
    <property type="evidence" value="ECO:0007669"/>
    <property type="project" value="InterPro"/>
</dbReference>
<dbReference type="InterPro" id="IPR042241">
    <property type="entry name" value="GCP_C_sf"/>
</dbReference>
<comment type="caution">
    <text evidence="8">The sequence shown here is derived from an EMBL/GenBank/DDBJ whole genome shotgun (WGS) entry which is preliminary data.</text>
</comment>
<dbReference type="PANTHER" id="PTHR19302:SF70">
    <property type="entry name" value="GAMMA-TUBULIN COMPLEX COMPONENT 6"/>
    <property type="match status" value="1"/>
</dbReference>
<dbReference type="GO" id="GO:0051225">
    <property type="term" value="P:spindle assembly"/>
    <property type="evidence" value="ECO:0007669"/>
    <property type="project" value="TreeGrafter"/>
</dbReference>
<dbReference type="GO" id="GO:0000278">
    <property type="term" value="P:mitotic cell cycle"/>
    <property type="evidence" value="ECO:0007669"/>
    <property type="project" value="TreeGrafter"/>
</dbReference>
<feature type="region of interest" description="Disordered" evidence="6">
    <location>
        <begin position="138"/>
        <end position="198"/>
    </location>
</feature>
<dbReference type="EMBL" id="JAAAID010000031">
    <property type="protein sequence ID" value="KAG0024061.1"/>
    <property type="molecule type" value="Genomic_DNA"/>
</dbReference>
<protein>
    <recommendedName>
        <fullName evidence="7">Gamma tubulin complex component C-terminal domain-containing protein</fullName>
    </recommendedName>
</protein>
<dbReference type="Proteomes" id="UP000703661">
    <property type="component" value="Unassembled WGS sequence"/>
</dbReference>
<keyword evidence="5" id="KW-0206">Cytoskeleton</keyword>
<dbReference type="GO" id="GO:0000930">
    <property type="term" value="C:gamma-tubulin complex"/>
    <property type="evidence" value="ECO:0007669"/>
    <property type="project" value="TreeGrafter"/>
</dbReference>
<reference evidence="8" key="1">
    <citation type="journal article" date="2020" name="Fungal Divers.">
        <title>Resolving the Mortierellaceae phylogeny through synthesis of multi-gene phylogenetics and phylogenomics.</title>
        <authorList>
            <person name="Vandepol N."/>
            <person name="Liber J."/>
            <person name="Desiro A."/>
            <person name="Na H."/>
            <person name="Kennedy M."/>
            <person name="Barry K."/>
            <person name="Grigoriev I.V."/>
            <person name="Miller A.N."/>
            <person name="O'Donnell K."/>
            <person name="Stajich J.E."/>
            <person name="Bonito G."/>
        </authorList>
    </citation>
    <scope>NUCLEOTIDE SEQUENCE</scope>
    <source>
        <strain evidence="8">NRRL 2769</strain>
    </source>
</reference>
<dbReference type="GO" id="GO:0051321">
    <property type="term" value="P:meiotic cell cycle"/>
    <property type="evidence" value="ECO:0007669"/>
    <property type="project" value="TreeGrafter"/>
</dbReference>
<organism evidence="8 9">
    <name type="scientific">Entomortierella chlamydospora</name>
    <dbReference type="NCBI Taxonomy" id="101097"/>
    <lineage>
        <taxon>Eukaryota</taxon>
        <taxon>Fungi</taxon>
        <taxon>Fungi incertae sedis</taxon>
        <taxon>Mucoromycota</taxon>
        <taxon>Mortierellomycotina</taxon>
        <taxon>Mortierellomycetes</taxon>
        <taxon>Mortierellales</taxon>
        <taxon>Mortierellaceae</taxon>
        <taxon>Entomortierella</taxon>
    </lineage>
</organism>
<dbReference type="GO" id="GO:0005874">
    <property type="term" value="C:microtubule"/>
    <property type="evidence" value="ECO:0007669"/>
    <property type="project" value="UniProtKB-KW"/>
</dbReference>
<feature type="region of interest" description="Disordered" evidence="6">
    <location>
        <begin position="1349"/>
        <end position="1369"/>
    </location>
</feature>
<feature type="compositionally biased region" description="Acidic residues" evidence="6">
    <location>
        <begin position="995"/>
        <end position="1013"/>
    </location>
</feature>
<evidence type="ECO:0000256" key="3">
    <source>
        <dbReference type="ARBA" id="ARBA00022490"/>
    </source>
</evidence>
<feature type="compositionally biased region" description="Basic residues" evidence="6">
    <location>
        <begin position="721"/>
        <end position="734"/>
    </location>
</feature>
<proteinExistence type="inferred from homology"/>
<gene>
    <name evidence="8" type="ORF">BGZ80_006286</name>
</gene>
<feature type="domain" description="Gamma tubulin complex component C-terminal" evidence="7">
    <location>
        <begin position="889"/>
        <end position="1397"/>
    </location>
</feature>
<dbReference type="InterPro" id="IPR007259">
    <property type="entry name" value="GCP"/>
</dbReference>
<dbReference type="GO" id="GO:0043015">
    <property type="term" value="F:gamma-tubulin binding"/>
    <property type="evidence" value="ECO:0007669"/>
    <property type="project" value="InterPro"/>
</dbReference>
<accession>A0A9P6T4I3</accession>
<keyword evidence="4" id="KW-0493">Microtubule</keyword>
<feature type="region of interest" description="Disordered" evidence="6">
    <location>
        <begin position="536"/>
        <end position="555"/>
    </location>
</feature>
<evidence type="ECO:0000256" key="5">
    <source>
        <dbReference type="ARBA" id="ARBA00023212"/>
    </source>
</evidence>
<comment type="similarity">
    <text evidence="2">Belongs to the TUBGCP family.</text>
</comment>
<evidence type="ECO:0000256" key="4">
    <source>
        <dbReference type="ARBA" id="ARBA00022701"/>
    </source>
</evidence>
<feature type="compositionally biased region" description="Polar residues" evidence="6">
    <location>
        <begin position="138"/>
        <end position="159"/>
    </location>
</feature>
<evidence type="ECO:0000313" key="9">
    <source>
        <dbReference type="Proteomes" id="UP000703661"/>
    </source>
</evidence>
<evidence type="ECO:0000256" key="6">
    <source>
        <dbReference type="SAM" id="MobiDB-lite"/>
    </source>
</evidence>
<evidence type="ECO:0000256" key="2">
    <source>
        <dbReference type="ARBA" id="ARBA00010337"/>
    </source>
</evidence>
<feature type="region of interest" description="Disordered" evidence="6">
    <location>
        <begin position="721"/>
        <end position="747"/>
    </location>
</feature>
<dbReference type="Pfam" id="PF04130">
    <property type="entry name" value="GCP_C_terminal"/>
    <property type="match status" value="1"/>
</dbReference>
<feature type="region of interest" description="Disordered" evidence="6">
    <location>
        <begin position="937"/>
        <end position="958"/>
    </location>
</feature>
<name>A0A9P6T4I3_9FUNG</name>
<dbReference type="InterPro" id="IPR040457">
    <property type="entry name" value="GCP_C"/>
</dbReference>
<dbReference type="Gene3D" id="1.20.120.1900">
    <property type="entry name" value="Gamma-tubulin complex, C-terminal domain"/>
    <property type="match status" value="1"/>
</dbReference>
<feature type="compositionally biased region" description="Low complexity" evidence="6">
    <location>
        <begin position="947"/>
        <end position="958"/>
    </location>
</feature>
<comment type="subcellular location">
    <subcellularLocation>
        <location evidence="1">Cytoplasm</location>
        <location evidence="1">Cytoskeleton</location>
    </subcellularLocation>
</comment>
<feature type="compositionally biased region" description="Polar residues" evidence="6">
    <location>
        <begin position="1351"/>
        <end position="1369"/>
    </location>
</feature>
<sequence length="1400" mass="158464">MQDLDPASLLFTQPDEYVPLHLDPSIFESVGDGVAPDSFTIPDRAIPLPSFPEPLESLKLLADHLNPIGQDNTQSTYGFPHTKYSDVDNVVNGRRRVLAMGAVGAWDTAWENDLDQRVQCIDRPNIFDRLLDSETKSTLVSMDSEPPSLTQDASSQESMESFRDRQRTASSDTDAFRQGKDLPVVDTPPHQAKSSTSAKSTVELVLELPPLTKRPRDIVDDCCYRGGFELGASSLLRKDISNKAWDVKVPKTKSKGTTKSNVHMGQADSWRAAGIPLQHDSIVGEAGARVIDRPDKMQLTWETCTEFGPRTQPEMPFVSPYITEAGTRMFEAIYQKHLDYAFKFRAATTVIPYKSLIDCTLLLLGGTPSSIFNFNQDTMEFEMDRENLRIEGCSTASISNGMGLIRIAFGRSLSSYLTFLQGTIVALQETSQEREMNILELNHKARDMGVILERLATLCQCHVEQSKDGSGARFGFYLPPGADVLSMIYCEIMEQPGVSDPLWMALLISILDHASKPYRDILSRWLGITPSAYTGHGQNQHSQTANPRQPSSLLDRGSGSNWHMGTFSDKESGLVSIFDCHLQQSLQGLDPFGEFFVRSRHGWSWDGSEPVILADPLDYDAEFQWNENSPPPSFIDKKLAEQVVEAGKELQILMEFEPRHPLIAHDRKSGKTDSGLKWLYVQADISRWHCERSSNQILQALAARLENMDWISKHKASYERRRRQWRKQKQKGKQRQQTGSIESSLSDAFGGEVDMTSMDMDLTNFRADVPEWLRLETSMDPDLQGFFSLSSNLGQTKDMSLACPDMMEFLLQPSESGSSVQGAFSSASSAFPSNTLNQSKTSLNPSRSRLENMAPLGVLAEQCLGYTIRTRVSLVSTCVMSLYFHDLNLLGHLGIMERFMLMRDGQFIARIGEALFGEETGLLTRTARSAFATATAPTATGKEINRRNSTNSNASASSSWRMSHLSWPPRSGELELTLRAVLLECFQPTGIQDDRSDDETESDSEYMDIEEDESMQRTRKEDAWKRRRLETHELEDMLAFAVKEYDDDSKLSKDVNALEALDFLYLDYKAPRPLRLLFFTPEAYDKYTRLFTFQLRLARVDASLKQIYQRLRMRQKSLLSFSTISTSDKSRLRSQQKQEQQHQEKLQGWQIEMAILHQFRFEAQQIFEGFRGYITDVALGSTWHTFIQRLEIVQARIENRILASYSGPEDDQQFDPKAYIDDSVDADNDDGDHMTPDGLCDLAALHEYHDYILDRMLLQSLLKRKQAPILKVVHGILNCILKLSQYVDRLPEPREYKESTSLEQGERRQEEEEIEARIVKLRTMQDKFRSLCRMLVKVLKVLDERGLGMEGSSSSINPNPESTSASTAAAQHNIRNANNSNVKFLQQLLLRIDMYGFNDN</sequence>
<evidence type="ECO:0000313" key="8">
    <source>
        <dbReference type="EMBL" id="KAG0024061.1"/>
    </source>
</evidence>
<dbReference type="PANTHER" id="PTHR19302">
    <property type="entry name" value="GAMMA TUBULIN COMPLEX PROTEIN"/>
    <property type="match status" value="1"/>
</dbReference>
<dbReference type="GO" id="GO:0005816">
    <property type="term" value="C:spindle pole body"/>
    <property type="evidence" value="ECO:0007669"/>
    <property type="project" value="UniProtKB-ARBA"/>
</dbReference>
<dbReference type="GO" id="GO:0051011">
    <property type="term" value="F:microtubule minus-end binding"/>
    <property type="evidence" value="ECO:0007669"/>
    <property type="project" value="TreeGrafter"/>
</dbReference>